<keyword evidence="4" id="KW-0732">Signal</keyword>
<evidence type="ECO:0000256" key="9">
    <source>
        <dbReference type="SAM" id="Phobius"/>
    </source>
</evidence>
<keyword evidence="5 9" id="KW-1133">Transmembrane helix</keyword>
<feature type="transmembrane region" description="Helical" evidence="9">
    <location>
        <begin position="435"/>
        <end position="458"/>
    </location>
</feature>
<dbReference type="Pfam" id="PF02990">
    <property type="entry name" value="EMP70"/>
    <property type="match status" value="1"/>
</dbReference>
<evidence type="ECO:0000256" key="2">
    <source>
        <dbReference type="ARBA" id="ARBA00005227"/>
    </source>
</evidence>
<comment type="caution">
    <text evidence="10">The sequence shown here is derived from an EMBL/GenBank/DDBJ whole genome shotgun (WGS) entry which is preliminary data.</text>
</comment>
<dbReference type="OrthoDB" id="1666796at2759"/>
<organism evidence="10 11">
    <name type="scientific">Perkinsus chesapeaki</name>
    <name type="common">Clam parasite</name>
    <name type="synonym">Perkinsus andrewsi</name>
    <dbReference type="NCBI Taxonomy" id="330153"/>
    <lineage>
        <taxon>Eukaryota</taxon>
        <taxon>Sar</taxon>
        <taxon>Alveolata</taxon>
        <taxon>Perkinsozoa</taxon>
        <taxon>Perkinsea</taxon>
        <taxon>Perkinsida</taxon>
        <taxon>Perkinsidae</taxon>
        <taxon>Perkinsus</taxon>
    </lineage>
</organism>
<evidence type="ECO:0000256" key="5">
    <source>
        <dbReference type="ARBA" id="ARBA00022989"/>
    </source>
</evidence>
<evidence type="ECO:0000313" key="11">
    <source>
        <dbReference type="Proteomes" id="UP000591131"/>
    </source>
</evidence>
<dbReference type="Gene3D" id="3.40.50.300">
    <property type="entry name" value="P-loop containing nucleotide triphosphate hydrolases"/>
    <property type="match status" value="1"/>
</dbReference>
<evidence type="ECO:0000256" key="7">
    <source>
        <dbReference type="SAM" id="Coils"/>
    </source>
</evidence>
<feature type="region of interest" description="Disordered" evidence="8">
    <location>
        <begin position="1657"/>
        <end position="1709"/>
    </location>
</feature>
<feature type="transmembrane region" description="Helical" evidence="9">
    <location>
        <begin position="387"/>
        <end position="408"/>
    </location>
</feature>
<dbReference type="EMBL" id="JAAPAO010000146">
    <property type="protein sequence ID" value="KAF4670832.1"/>
    <property type="molecule type" value="Genomic_DNA"/>
</dbReference>
<dbReference type="PANTHER" id="PTHR10766:SF41">
    <property type="entry name" value="TRANSMEMBRANE 9 SUPERFAMILY MEMBER 3"/>
    <property type="match status" value="1"/>
</dbReference>
<dbReference type="GO" id="GO:0016020">
    <property type="term" value="C:membrane"/>
    <property type="evidence" value="ECO:0007669"/>
    <property type="project" value="UniProtKB-SubCell"/>
</dbReference>
<proteinExistence type="inferred from homology"/>
<evidence type="ECO:0000256" key="8">
    <source>
        <dbReference type="SAM" id="MobiDB-lite"/>
    </source>
</evidence>
<comment type="subcellular location">
    <subcellularLocation>
        <location evidence="1">Membrane</location>
        <topology evidence="1">Multi-pass membrane protein</topology>
    </subcellularLocation>
</comment>
<keyword evidence="6 9" id="KW-0472">Membrane</keyword>
<evidence type="ECO:0000256" key="3">
    <source>
        <dbReference type="ARBA" id="ARBA00022692"/>
    </source>
</evidence>
<reference evidence="10 11" key="1">
    <citation type="submission" date="2020-04" db="EMBL/GenBank/DDBJ databases">
        <title>Perkinsus chesapeaki whole genome sequence.</title>
        <authorList>
            <person name="Bogema D.R."/>
        </authorList>
    </citation>
    <scope>NUCLEOTIDE SEQUENCE [LARGE SCALE GENOMIC DNA]</scope>
    <source>
        <strain evidence="10">ATCC PRA-425</strain>
    </source>
</reference>
<dbReference type="GO" id="GO:0072657">
    <property type="term" value="P:protein localization to membrane"/>
    <property type="evidence" value="ECO:0007669"/>
    <property type="project" value="TreeGrafter"/>
</dbReference>
<keyword evidence="7" id="KW-0175">Coiled coil</keyword>
<gene>
    <name evidence="10" type="primary">TM9SF3</name>
    <name evidence="10" type="ORF">FOL47_001842</name>
</gene>
<evidence type="ECO:0000256" key="4">
    <source>
        <dbReference type="ARBA" id="ARBA00022729"/>
    </source>
</evidence>
<feature type="transmembrane region" description="Helical" evidence="9">
    <location>
        <begin position="283"/>
        <end position="306"/>
    </location>
</feature>
<dbReference type="SUPFAM" id="SSF52540">
    <property type="entry name" value="P-loop containing nucleoside triphosphate hydrolases"/>
    <property type="match status" value="1"/>
</dbReference>
<feature type="transmembrane region" description="Helical" evidence="9">
    <location>
        <begin position="318"/>
        <end position="339"/>
    </location>
</feature>
<evidence type="ECO:0000256" key="1">
    <source>
        <dbReference type="ARBA" id="ARBA00004141"/>
    </source>
</evidence>
<dbReference type="InterPro" id="IPR027417">
    <property type="entry name" value="P-loop_NTPase"/>
</dbReference>
<protein>
    <submittedName>
        <fullName evidence="10">Transmembrane 9 super member 3</fullName>
    </submittedName>
</protein>
<comment type="similarity">
    <text evidence="2">Belongs to the nonaspanin (TM9SF) (TC 9.A.2) family.</text>
</comment>
<feature type="coiled-coil region" evidence="7">
    <location>
        <begin position="767"/>
        <end position="817"/>
    </location>
</feature>
<feature type="compositionally biased region" description="Pro residues" evidence="8">
    <location>
        <begin position="1696"/>
        <end position="1709"/>
    </location>
</feature>
<keyword evidence="3 9" id="KW-0812">Transmembrane</keyword>
<accession>A0A7J6MGT5</accession>
<dbReference type="PANTHER" id="PTHR10766">
    <property type="entry name" value="TRANSMEMBRANE 9 SUPERFAMILY PROTEIN"/>
    <property type="match status" value="1"/>
</dbReference>
<name>A0A7J6MGT5_PERCH</name>
<dbReference type="Proteomes" id="UP000591131">
    <property type="component" value="Unassembled WGS sequence"/>
</dbReference>
<sequence length="1817" mass="204554">MTAVMSLGEETEYTDGAEVIVWMDKVGPYNNPHETYPYTKLGLCEVEADKGGNKGDLSIGEELEGHDFMENQFLEIKFGRNVLETPTCNMVLTREKAAALSRAISDNYRYEMYIDDLPIWAFLGQPGSGAEALIEGSGGSHRPEVIYTHRDFHLKKNDGQVISVDMIPGNPMPVVEGTLLQFTYSVEWENTDKPYASRFDKYLETNFFEHKVHWFSIVNSFMLCIFLIAVVSIILMKTLRKDFTKYTMTEQEELENFDRAGDDSGWKQIHGDVFRRPPYLMQLSVLVSTGVHIAATIAGVLILAITNTYYRERGTTRASAVFMYVITTILAGYAGGRLYRQFGGKTWKKAMIYQVFFLPAVLCLMFMIVNTTAWIKGLTYAIPFKTIVILLLAFLAVCVPLHVIGTLWGRRSAADRSFPCRVHHLKRPIPLKHRFFVPGLILGAGLVPFGCVFIEMYFVFSSLWSYNKIYYVYGFMLAIFGLLTLAARLLARKLQKFEQHRWDLERRARELDMYNNEQTAAACSGAAAVFDRMEEEEAELQRLVNREMLLGHERGKKDRSVKWEESHKERWQDSLRGRQRREQDDSKYIKSRLTAARNSALKERMSAAREVSEGIQEFEDNLVAAPGTRGLVAGVGGKERDISEDATRPATAAEFVRQLARRADRLREESGVGSSAAGEKFVDEMRNSKVAGNAARERSDKWRRRIIVAIGEDEADRMTAHWRRRMEECAVNRNCEAEERLEKTVFDKMAAYEHYVVDNASLRRARIDLHENEREEVLQRREEAMAVEALRRLKLGIEEHKKQYRILHRQSRAARNNDACDVAERLLEQMLCLACCAVDHRRITDSREPLVEDETWKGWQLAFVEGLCLEERRSDDWGSFMPLGSIVKPPEIGEADPFKFRQLKEHGEVLVAASDRMKAWGRETEDCDDLIDRVEVEEYLQASGEWTMPEEDEAAVIEGAKGMLVERFGEVTDGDTSLNAVLSNSIDEEGIGCYTNPWVSEIVEYVCKVARPAKLRRENAKSTPTSGFRLLLSGKYLAGKKTLLSGLKERYPGVTIIDMDAVVSECMALANKVGDASPTALRGCGQKALEELAGGGAISDDTYIAMIVAKLDQQLGGGSVEEECGAGTGRPGWVIVGFPNDECQLAMLSRRLAGVVPSDHLDLGDPILDRVLSFAGCTWAYGSSSDTKTDCGFDLRVVLDVPNEELSRRALGRLQDKESGVVFHIQTDPPPIVSEIVRKASPEATAVIESLGGSPASPLGQPRLPLEATQENFIATVSSKDSNSSPRKTKCHISLGRTVEYEDPAYPTSMLPHLYHAFDEREEQLSRTFDDLGCPTLRIACRTPDEALSSLLLALEASRLLQPLREATTSNDNSEVAESAPVSFSMVESLKHCDVCSILFLAEQWELAVTGMGGMDEQYRQTFRWFRRCRQSIQRTVSDIRQVTCGLTGDSHVETFIAEFNAFTDEYSDMCRENEETKDELHLRVDELCQKLVTEFIQKKIQATRDLRQQIIASNVAETILLALAAAIQSLFRAEYTRFYSACRLLRDAYSLLLPSEHGGPVLHEEVPEELIQKIDVLSVDQETVDANREKYEAYMAATAEANDEKVEAPELVWSASQIRKAGGFRFIEPDREADPPVEGEWIFPFIDNLIETVRAASESPPGRLTQWKDPSKPPEPVTDPKAAATTKGGKKGKSEPPPEPVDVQPPPDAFVDYQKALLQEKVLLAKKLVVLEKWAKRTMASANEELEGVFALTEDWINLREHAESDTVYEFGKVMKRHIEIEGTTPRVLHHYTLEQTCVIAHENVLLEAPRSEPNN</sequence>
<feature type="transmembrane region" description="Helical" evidence="9">
    <location>
        <begin position="214"/>
        <end position="236"/>
    </location>
</feature>
<evidence type="ECO:0000256" key="6">
    <source>
        <dbReference type="ARBA" id="ARBA00023136"/>
    </source>
</evidence>
<feature type="transmembrane region" description="Helical" evidence="9">
    <location>
        <begin position="470"/>
        <end position="491"/>
    </location>
</feature>
<dbReference type="InterPro" id="IPR004240">
    <property type="entry name" value="EMP70"/>
</dbReference>
<keyword evidence="11" id="KW-1185">Reference proteome</keyword>
<evidence type="ECO:0000313" key="10">
    <source>
        <dbReference type="EMBL" id="KAF4670832.1"/>
    </source>
</evidence>
<feature type="transmembrane region" description="Helical" evidence="9">
    <location>
        <begin position="351"/>
        <end position="375"/>
    </location>
</feature>